<dbReference type="AlphaFoldDB" id="A0A074LJ08"/>
<reference evidence="1 2" key="1">
    <citation type="submission" date="2014-04" db="EMBL/GenBank/DDBJ databases">
        <title>Characterization and application of a salt tolerant electro-active bacterium.</title>
        <authorList>
            <person name="Yang L."/>
            <person name="Wei S."/>
            <person name="Tay Q.X.M."/>
        </authorList>
    </citation>
    <scope>NUCLEOTIDE SEQUENCE [LARGE SCALE GENOMIC DNA]</scope>
    <source>
        <strain evidence="1 2">LY1</strain>
    </source>
</reference>
<keyword evidence="2" id="KW-1185">Reference proteome</keyword>
<organism evidence="1 2">
    <name type="scientific">Anditalea andensis</name>
    <dbReference type="NCBI Taxonomy" id="1048983"/>
    <lineage>
        <taxon>Bacteria</taxon>
        <taxon>Pseudomonadati</taxon>
        <taxon>Bacteroidota</taxon>
        <taxon>Cytophagia</taxon>
        <taxon>Cytophagales</taxon>
        <taxon>Cytophagaceae</taxon>
        <taxon>Anditalea</taxon>
    </lineage>
</organism>
<accession>A0A074LJ08</accession>
<evidence type="ECO:0000313" key="2">
    <source>
        <dbReference type="Proteomes" id="UP000027821"/>
    </source>
</evidence>
<evidence type="ECO:0000313" key="1">
    <source>
        <dbReference type="EMBL" id="KEO73792.1"/>
    </source>
</evidence>
<sequence>MGNLIESKDNAQYLRLLIKKISKGRLSAEESKDFADLKNRIDADSHIERELTEEWGKAENYYLSDRLLSNPIKVQSYNMMQPKHYLINLTGRIISAFL</sequence>
<dbReference type="RefSeq" id="WP_035073752.1">
    <property type="nucleotide sequence ID" value="NZ_JMIH01000018.1"/>
</dbReference>
<proteinExistence type="predicted"/>
<comment type="caution">
    <text evidence="1">The sequence shown here is derived from an EMBL/GenBank/DDBJ whole genome shotgun (WGS) entry which is preliminary data.</text>
</comment>
<dbReference type="Proteomes" id="UP000027821">
    <property type="component" value="Unassembled WGS sequence"/>
</dbReference>
<gene>
    <name evidence="1" type="ORF">EL17_09790</name>
</gene>
<protein>
    <submittedName>
        <fullName evidence="1">Uncharacterized protein</fullName>
    </submittedName>
</protein>
<dbReference type="EMBL" id="JMIH01000018">
    <property type="protein sequence ID" value="KEO73792.1"/>
    <property type="molecule type" value="Genomic_DNA"/>
</dbReference>
<name>A0A074LJ08_9BACT</name>